<organism evidence="1 2">
    <name type="scientific">Leclercia tamurae</name>
    <dbReference type="NCBI Taxonomy" id="2926467"/>
    <lineage>
        <taxon>Bacteria</taxon>
        <taxon>Pseudomonadati</taxon>
        <taxon>Pseudomonadota</taxon>
        <taxon>Gammaproteobacteria</taxon>
        <taxon>Enterobacterales</taxon>
        <taxon>Enterobacteriaceae</taxon>
        <taxon>Leclercia</taxon>
    </lineage>
</organism>
<accession>A0ABT2R5K5</accession>
<dbReference type="PANTHER" id="PTHR41791">
    <property type="entry name" value="SSL7039 PROTEIN"/>
    <property type="match status" value="1"/>
</dbReference>
<dbReference type="PANTHER" id="PTHR41791:SF1">
    <property type="entry name" value="SSL7039 PROTEIN"/>
    <property type="match status" value="1"/>
</dbReference>
<dbReference type="Proteomes" id="UP001062027">
    <property type="component" value="Unassembled WGS sequence"/>
</dbReference>
<dbReference type="EMBL" id="JAMHKS010000056">
    <property type="protein sequence ID" value="MCU6676157.1"/>
    <property type="molecule type" value="Genomic_DNA"/>
</dbReference>
<evidence type="ECO:0000313" key="2">
    <source>
        <dbReference type="Proteomes" id="UP001062027"/>
    </source>
</evidence>
<name>A0ABT2R5K5_9ENTR</name>
<proteinExistence type="predicted"/>
<dbReference type="PIRSF" id="PIRSF028744">
    <property type="entry name" value="Addict_mod_HI1419"/>
    <property type="match status" value="1"/>
</dbReference>
<gene>
    <name evidence="1" type="ORF">M8318_00510</name>
</gene>
<reference evidence="1" key="1">
    <citation type="submission" date="2022-05" db="EMBL/GenBank/DDBJ databases">
        <title>Description of a novel species of Leclercia; Leclercia tamurae and the Proposal for a Novel Genus Silvania gen. nov. Containing Two Novel Species Silvania hatchlandensis sp. nov. and Silvania confinis sp. nov. Isolated from the Rhizosphere of Oak.</title>
        <authorList>
            <person name="Maddock D.W."/>
            <person name="Brady C.L."/>
            <person name="Denman S."/>
            <person name="Arnold D."/>
        </authorList>
    </citation>
    <scope>NUCLEOTIDE SEQUENCE</scope>
    <source>
        <strain evidence="1">H6S3</strain>
    </source>
</reference>
<keyword evidence="2" id="KW-1185">Reference proteome</keyword>
<dbReference type="RefSeq" id="WP_262660613.1">
    <property type="nucleotide sequence ID" value="NZ_JAMHKS010000056.1"/>
</dbReference>
<protein>
    <submittedName>
        <fullName evidence="1">Type II toxin-antitoxin system RelE/ParE family toxin</fullName>
    </submittedName>
</protein>
<dbReference type="NCBIfam" id="TIGR02683">
    <property type="entry name" value="upstrm_HI1419"/>
    <property type="match status" value="1"/>
</dbReference>
<evidence type="ECO:0000313" key="1">
    <source>
        <dbReference type="EMBL" id="MCU6676157.1"/>
    </source>
</evidence>
<sequence>MKEIVQTEVFRRWQNSIKDRRVNTLIATRLFRLSQGLSGDVKPVGEGISELRIQYGPGYRLYYQQRGDILIILLCGGDKSSQKKDIEMAKILARSLDHQEINRDE</sequence>
<comment type="caution">
    <text evidence="1">The sequence shown here is derived from an EMBL/GenBank/DDBJ whole genome shotgun (WGS) entry which is preliminary data.</text>
</comment>
<dbReference type="InterPro" id="IPR014056">
    <property type="entry name" value="TypeIITA-like_toxin_pred"/>
</dbReference>